<gene>
    <name evidence="1" type="ORF">FTUN_0836</name>
</gene>
<accession>A0A6M5YJ19</accession>
<keyword evidence="2" id="KW-1185">Reference proteome</keyword>
<organism evidence="1 2">
    <name type="scientific">Frigoriglobus tundricola</name>
    <dbReference type="NCBI Taxonomy" id="2774151"/>
    <lineage>
        <taxon>Bacteria</taxon>
        <taxon>Pseudomonadati</taxon>
        <taxon>Planctomycetota</taxon>
        <taxon>Planctomycetia</taxon>
        <taxon>Gemmatales</taxon>
        <taxon>Gemmataceae</taxon>
        <taxon>Frigoriglobus</taxon>
    </lineage>
</organism>
<name>A0A6M5YJ19_9BACT</name>
<reference evidence="2" key="1">
    <citation type="submission" date="2020-05" db="EMBL/GenBank/DDBJ databases">
        <title>Frigoriglobus tundricola gen. nov., sp. nov., a psychrotolerant cellulolytic planctomycete of the family Gemmataceae with two divergent copies of 16S rRNA gene.</title>
        <authorList>
            <person name="Kulichevskaya I.S."/>
            <person name="Ivanova A.A."/>
            <person name="Naumoff D.G."/>
            <person name="Beletsky A.V."/>
            <person name="Rijpstra W.I.C."/>
            <person name="Sinninghe Damste J.S."/>
            <person name="Mardanov A.V."/>
            <person name="Ravin N.V."/>
            <person name="Dedysh S.N."/>
        </authorList>
    </citation>
    <scope>NUCLEOTIDE SEQUENCE [LARGE SCALE GENOMIC DNA]</scope>
    <source>
        <strain evidence="2">PL17</strain>
    </source>
</reference>
<evidence type="ECO:0000313" key="1">
    <source>
        <dbReference type="EMBL" id="QJW93330.1"/>
    </source>
</evidence>
<protein>
    <submittedName>
        <fullName evidence="1">Uncharacterized protein</fullName>
    </submittedName>
</protein>
<dbReference type="EMBL" id="CP053452">
    <property type="protein sequence ID" value="QJW93330.1"/>
    <property type="molecule type" value="Genomic_DNA"/>
</dbReference>
<dbReference type="KEGG" id="ftj:FTUN_0836"/>
<proteinExistence type="predicted"/>
<sequence length="122" mass="12388">MAAAVAWAVLVPASPPAPPVNQPGPEVVEVAPPPKAPVAPLPHESAPDPLAEFAVLPVAHADEVVLSRVPGDGWLPVGADPLPGTLPLATVADVRVEDAEATFPKVAPAPGYAPMIFAIKPR</sequence>
<dbReference type="Proteomes" id="UP000503447">
    <property type="component" value="Chromosome"/>
</dbReference>
<evidence type="ECO:0000313" key="2">
    <source>
        <dbReference type="Proteomes" id="UP000503447"/>
    </source>
</evidence>
<dbReference type="AlphaFoldDB" id="A0A6M5YJ19"/>